<keyword evidence="3" id="KW-1185">Reference proteome</keyword>
<reference evidence="2" key="1">
    <citation type="submission" date="2013-04" db="EMBL/GenBank/DDBJ databases">
        <authorList>
            <person name="Qu J."/>
            <person name="Murali S.C."/>
            <person name="Bandaranaike D."/>
            <person name="Bellair M."/>
            <person name="Blankenburg K."/>
            <person name="Chao H."/>
            <person name="Dinh H."/>
            <person name="Doddapaneni H."/>
            <person name="Downs B."/>
            <person name="Dugan-Rocha S."/>
            <person name="Elkadiri S."/>
            <person name="Gnanaolivu R.D."/>
            <person name="Hernandez B."/>
            <person name="Javaid M."/>
            <person name="Jayaseelan J.C."/>
            <person name="Lee S."/>
            <person name="Li M."/>
            <person name="Ming W."/>
            <person name="Munidasa M."/>
            <person name="Muniz J."/>
            <person name="Nguyen L."/>
            <person name="Ongeri F."/>
            <person name="Osuji N."/>
            <person name="Pu L.-L."/>
            <person name="Puazo M."/>
            <person name="Qu C."/>
            <person name="Quiroz J."/>
            <person name="Raj R."/>
            <person name="Weissenberger G."/>
            <person name="Xin Y."/>
            <person name="Zou X."/>
            <person name="Han Y."/>
            <person name="Richards S."/>
            <person name="Worley K."/>
            <person name="Muzny D."/>
            <person name="Gibbs R."/>
        </authorList>
    </citation>
    <scope>NUCLEOTIDE SEQUENCE</scope>
    <source>
        <strain evidence="2">Sampled in the wild</strain>
    </source>
</reference>
<dbReference type="EMBL" id="KZ308157">
    <property type="protein sequence ID" value="KAG8223299.1"/>
    <property type="molecule type" value="Genomic_DNA"/>
</dbReference>
<dbReference type="AlphaFoldDB" id="A0A8K0JVW1"/>
<evidence type="ECO:0000313" key="3">
    <source>
        <dbReference type="Proteomes" id="UP000792457"/>
    </source>
</evidence>
<gene>
    <name evidence="2" type="ORF">J437_LFUL001173</name>
</gene>
<feature type="non-terminal residue" evidence="2">
    <location>
        <position position="1"/>
    </location>
</feature>
<dbReference type="Gene3D" id="2.30.42.10">
    <property type="match status" value="1"/>
</dbReference>
<proteinExistence type="predicted"/>
<feature type="domain" description="PDZ" evidence="1">
    <location>
        <begin position="54"/>
        <end position="106"/>
    </location>
</feature>
<comment type="caution">
    <text evidence="2">The sequence shown here is derived from an EMBL/GenBank/DDBJ whole genome shotgun (WGS) entry which is preliminary data.</text>
</comment>
<dbReference type="InterPro" id="IPR001478">
    <property type="entry name" value="PDZ"/>
</dbReference>
<reference evidence="2" key="2">
    <citation type="submission" date="2017-10" db="EMBL/GenBank/DDBJ databases">
        <title>Ladona fulva Genome sequencing and assembly.</title>
        <authorList>
            <person name="Murali S."/>
            <person name="Richards S."/>
            <person name="Bandaranaike D."/>
            <person name="Bellair M."/>
            <person name="Blankenburg K."/>
            <person name="Chao H."/>
            <person name="Dinh H."/>
            <person name="Doddapaneni H."/>
            <person name="Dugan-Rocha S."/>
            <person name="Elkadiri S."/>
            <person name="Gnanaolivu R."/>
            <person name="Hernandez B."/>
            <person name="Skinner E."/>
            <person name="Javaid M."/>
            <person name="Lee S."/>
            <person name="Li M."/>
            <person name="Ming W."/>
            <person name="Munidasa M."/>
            <person name="Muniz J."/>
            <person name="Nguyen L."/>
            <person name="Hughes D."/>
            <person name="Osuji N."/>
            <person name="Pu L.-L."/>
            <person name="Puazo M."/>
            <person name="Qu C."/>
            <person name="Quiroz J."/>
            <person name="Raj R."/>
            <person name="Weissenberger G."/>
            <person name="Xin Y."/>
            <person name="Zou X."/>
            <person name="Han Y."/>
            <person name="Worley K."/>
            <person name="Muzny D."/>
            <person name="Gibbs R."/>
        </authorList>
    </citation>
    <scope>NUCLEOTIDE SEQUENCE</scope>
    <source>
        <strain evidence="2">Sampled in the wild</strain>
    </source>
</reference>
<dbReference type="Pfam" id="PF00595">
    <property type="entry name" value="PDZ"/>
    <property type="match status" value="1"/>
</dbReference>
<dbReference type="InterPro" id="IPR036034">
    <property type="entry name" value="PDZ_sf"/>
</dbReference>
<evidence type="ECO:0000259" key="1">
    <source>
        <dbReference type="Pfam" id="PF00595"/>
    </source>
</evidence>
<dbReference type="SUPFAM" id="SSF50156">
    <property type="entry name" value="PDZ domain-like"/>
    <property type="match status" value="1"/>
</dbReference>
<evidence type="ECO:0000313" key="2">
    <source>
        <dbReference type="EMBL" id="KAG8223299.1"/>
    </source>
</evidence>
<dbReference type="OrthoDB" id="75502at2759"/>
<name>A0A8K0JVW1_LADFU</name>
<accession>A0A8K0JVW1</accession>
<sequence length="203" mass="22420">MFAALGIHSFPTTNGEQLCHARNLSRVLCPQSIPSAEDDGVEEETNRSQIEDLKLQISKRIIQISVKRDPDGSLEGSIRPGDRLLAVDGHSLEESSLVEAQLLLQQHCHCEKWKDGEDSIDCSQGNHACCVGDCYTLLVIEYDVVQRKGLSELRRPLLVELQLDHPDEELGLSLAMIPEDSAFLPQKRSAALIEAVRPASIAE</sequence>
<organism evidence="2 3">
    <name type="scientific">Ladona fulva</name>
    <name type="common">Scarce chaser dragonfly</name>
    <name type="synonym">Libellula fulva</name>
    <dbReference type="NCBI Taxonomy" id="123851"/>
    <lineage>
        <taxon>Eukaryota</taxon>
        <taxon>Metazoa</taxon>
        <taxon>Ecdysozoa</taxon>
        <taxon>Arthropoda</taxon>
        <taxon>Hexapoda</taxon>
        <taxon>Insecta</taxon>
        <taxon>Pterygota</taxon>
        <taxon>Palaeoptera</taxon>
        <taxon>Odonata</taxon>
        <taxon>Epiprocta</taxon>
        <taxon>Anisoptera</taxon>
        <taxon>Libelluloidea</taxon>
        <taxon>Libellulidae</taxon>
        <taxon>Ladona</taxon>
    </lineage>
</organism>
<protein>
    <recommendedName>
        <fullName evidence="1">PDZ domain-containing protein</fullName>
    </recommendedName>
</protein>
<dbReference type="Proteomes" id="UP000792457">
    <property type="component" value="Unassembled WGS sequence"/>
</dbReference>